<comment type="caution">
    <text evidence="6">The sequence shown here is derived from an EMBL/GenBank/DDBJ whole genome shotgun (WGS) entry which is preliminary data.</text>
</comment>
<dbReference type="Proteomes" id="UP001595690">
    <property type="component" value="Unassembled WGS sequence"/>
</dbReference>
<keyword evidence="2" id="KW-0409">Iron storage</keyword>
<dbReference type="SUPFAM" id="SSF47240">
    <property type="entry name" value="Ferritin-like"/>
    <property type="match status" value="1"/>
</dbReference>
<comment type="cofactor">
    <cofactor evidence="1">
        <name>heme b</name>
        <dbReference type="ChEBI" id="CHEBI:60344"/>
    </cofactor>
</comment>
<keyword evidence="3" id="KW-0408">Iron</keyword>
<dbReference type="RefSeq" id="WP_382379666.1">
    <property type="nucleotide sequence ID" value="NZ_JBHRZI010000046.1"/>
</dbReference>
<feature type="region of interest" description="Disordered" evidence="4">
    <location>
        <begin position="227"/>
        <end position="276"/>
    </location>
</feature>
<dbReference type="PANTHER" id="PTHR30295:SF1">
    <property type="entry name" value="DNA PROTECTION DURING STARVATION PROTEIN"/>
    <property type="match status" value="1"/>
</dbReference>
<dbReference type="CDD" id="cd01052">
    <property type="entry name" value="DPSL"/>
    <property type="match status" value="1"/>
</dbReference>
<evidence type="ECO:0000313" key="6">
    <source>
        <dbReference type="EMBL" id="MFC3898190.1"/>
    </source>
</evidence>
<name>A0ABV8C845_9PSEU</name>
<gene>
    <name evidence="6" type="ORF">ACFOWZ_42560</name>
</gene>
<dbReference type="Gene3D" id="1.20.1260.10">
    <property type="match status" value="1"/>
</dbReference>
<evidence type="ECO:0000256" key="4">
    <source>
        <dbReference type="SAM" id="MobiDB-lite"/>
    </source>
</evidence>
<evidence type="ECO:0000256" key="1">
    <source>
        <dbReference type="ARBA" id="ARBA00001970"/>
    </source>
</evidence>
<proteinExistence type="predicted"/>
<sequence>MTATVQDHVVAALGSVYTGALTDILDGLGLVNQSLSPDFLPLAPGMRFVGPAYPVEVRPNPLAVSHGKSASGLFEMLGSVPSGHVVAVQMNGIEASIFGDLSVTALQAQGAAGAVIDGGARDIHSLRQIGFPIVPRFVRPQGFIQRGDWVGWGRDPIQIEGIRIAPGDYIAADESGVVVVPAGVANQVAEAVTKLADKEDVLRAEIARGMNPSEAFQRYYVNEEKPAGTVSASRPAPSPNGHTHAPAPAKARGNPSPAPHLAVGHGSSAASGNGYRGPIEPGDLTRRASIEELEARGLDVVALREKLIDNAAAEFTTYYYYTILRNFLAGNEDYKAITEDARLEDRSHFELIFPRIYELGGTLPFDIRDLADRAGCADAYLPNTNNGRLTWGSATGESTSPANATEILTVLLEAERCAVRSWWEICDMTFGKDPRTYELAMRILNEEVEHEAWFIELLSMERDGVARPSGHFSRGEVGDAPWSRNRPFGHA</sequence>
<dbReference type="InterPro" id="IPR009078">
    <property type="entry name" value="Ferritin-like_SF"/>
</dbReference>
<organism evidence="6 7">
    <name type="scientific">Lentzea rhizosphaerae</name>
    <dbReference type="NCBI Taxonomy" id="2041025"/>
    <lineage>
        <taxon>Bacteria</taxon>
        <taxon>Bacillati</taxon>
        <taxon>Actinomycetota</taxon>
        <taxon>Actinomycetes</taxon>
        <taxon>Pseudonocardiales</taxon>
        <taxon>Pseudonocardiaceae</taxon>
        <taxon>Lentzea</taxon>
    </lineage>
</organism>
<evidence type="ECO:0000259" key="5">
    <source>
        <dbReference type="Pfam" id="PF00210"/>
    </source>
</evidence>
<accession>A0ABV8C845</accession>
<dbReference type="Gene3D" id="3.50.30.40">
    <property type="entry name" value="Ribonuclease E inhibitor RraA/RraA-like"/>
    <property type="match status" value="1"/>
</dbReference>
<evidence type="ECO:0000256" key="3">
    <source>
        <dbReference type="ARBA" id="ARBA00023004"/>
    </source>
</evidence>
<dbReference type="NCBIfam" id="NF009990">
    <property type="entry name" value="PRK13456.1"/>
    <property type="match status" value="1"/>
</dbReference>
<dbReference type="EMBL" id="JBHRZI010000046">
    <property type="protein sequence ID" value="MFC3898190.1"/>
    <property type="molecule type" value="Genomic_DNA"/>
</dbReference>
<evidence type="ECO:0000256" key="2">
    <source>
        <dbReference type="ARBA" id="ARBA00022434"/>
    </source>
</evidence>
<dbReference type="Pfam" id="PF03737">
    <property type="entry name" value="RraA-like"/>
    <property type="match status" value="1"/>
</dbReference>
<dbReference type="InterPro" id="IPR012347">
    <property type="entry name" value="Ferritin-like"/>
</dbReference>
<dbReference type="InterPro" id="IPR036704">
    <property type="entry name" value="RraA/RraA-like_sf"/>
</dbReference>
<dbReference type="InterPro" id="IPR008331">
    <property type="entry name" value="Ferritin_DPS_dom"/>
</dbReference>
<dbReference type="Pfam" id="PF00210">
    <property type="entry name" value="Ferritin"/>
    <property type="match status" value="1"/>
</dbReference>
<reference evidence="7" key="1">
    <citation type="journal article" date="2019" name="Int. J. Syst. Evol. Microbiol.">
        <title>The Global Catalogue of Microorganisms (GCM) 10K type strain sequencing project: providing services to taxonomists for standard genome sequencing and annotation.</title>
        <authorList>
            <consortium name="The Broad Institute Genomics Platform"/>
            <consortium name="The Broad Institute Genome Sequencing Center for Infectious Disease"/>
            <person name="Wu L."/>
            <person name="Ma J."/>
        </authorList>
    </citation>
    <scope>NUCLEOTIDE SEQUENCE [LARGE SCALE GENOMIC DNA]</scope>
    <source>
        <strain evidence="7">CGMCC 4.7405</strain>
    </source>
</reference>
<keyword evidence="7" id="KW-1185">Reference proteome</keyword>
<dbReference type="CDD" id="cd16841">
    <property type="entry name" value="RraA_family"/>
    <property type="match status" value="1"/>
</dbReference>
<dbReference type="SUPFAM" id="SSF89562">
    <property type="entry name" value="RraA-like"/>
    <property type="match status" value="1"/>
</dbReference>
<evidence type="ECO:0000313" key="7">
    <source>
        <dbReference type="Proteomes" id="UP001595690"/>
    </source>
</evidence>
<dbReference type="InterPro" id="IPR005493">
    <property type="entry name" value="RraA/RraA-like"/>
</dbReference>
<protein>
    <submittedName>
        <fullName evidence="6">Ferritin-like domain-containing protein</fullName>
    </submittedName>
</protein>
<dbReference type="InterPro" id="IPR033921">
    <property type="entry name" value="DPSL_diiron-bd_dom"/>
</dbReference>
<feature type="domain" description="Ferritin/DPS" evidence="5">
    <location>
        <begin position="306"/>
        <end position="459"/>
    </location>
</feature>
<dbReference type="PANTHER" id="PTHR30295">
    <property type="entry name" value="BACTERIOFERRITIN"/>
    <property type="match status" value="1"/>
</dbReference>